<dbReference type="Proteomes" id="UP001153334">
    <property type="component" value="Unassembled WGS sequence"/>
</dbReference>
<keyword evidence="2" id="KW-1185">Reference proteome</keyword>
<reference evidence="1" key="1">
    <citation type="submission" date="2022-11" db="EMBL/GenBank/DDBJ databases">
        <title>Genome Sequence of Nemania bipapillata.</title>
        <authorList>
            <person name="Buettner E."/>
        </authorList>
    </citation>
    <scope>NUCLEOTIDE SEQUENCE</scope>
    <source>
        <strain evidence="1">CP14</strain>
    </source>
</reference>
<dbReference type="EMBL" id="JAPESX010000277">
    <property type="protein sequence ID" value="KAJ8122172.1"/>
    <property type="molecule type" value="Genomic_DNA"/>
</dbReference>
<name>A0ACC2J4B7_9PEZI</name>
<sequence>MGADCCGNKKTVAQSPGRAQDSCSSLSVTEDSKSLDCCTPGNEKCNEECLKSVAATLCAEGVGAHTDDYDDCCTKGCCDKSEPSACDAHLQMAFAQYQSFLDNVRCICRSMIDRGFKSCCKSSEAGARAGLKGGGKAPETYQHSKEQLDDCCTRNEQPNTCCGSKALSEEILVKKKPDNCCGDKQKPRGGCGSKDRTNDCCSDNNASSCSNGNDQPTSCLDECCGGKPKHTPDPCCNIEKQCQLVISHVGGKSESRDVEKGSGEEVRVSVNGMTCNGCSENLERNLAANGAYNIRINYLQGHADFAFDPALDLDAILAKTREATGFQITLMGGNESITVLTSGPRASKTLSSMNLDGVEEVVILNKKTVRLQYNPNAIGARELFNKIKYLSIGLAPPQHDQQLASGRKRFLVLFGQTIASFVLTIPILVLAWGNVHVDKDTKMITSLVLGSLVQLLAVPVFYKPALQSLLRYGVLELDMLVVIAITAAFVYSVVAFGYFMSGAPLETAAFFETSSLLISLIMLGRLVASYARIRAVASVSVRSLQASTAILVENGVDREIDSRLLQFGDVFKVMPHSRVPTDGIIASGVSEVDESMVTGESLPITKAPGASLIAGTTNGSGPLVVQLTRLPGKNTITDIAKLVEDASSSKPRVQEIADKVASWFLPTVLTIAAVVFIIWIVVGIKLLSSPMESLHEGGVIVKSARCTLTEPDLDVVSEEFFNNDAANARSITKSLISDSQHPVSVAVMKHLGTGTKASPLVTNIQSIPGDGIEGSMSGLKVRAGHASWTQTETLPEVRKMLDNSMSILMVTRDSTPIACYGLQTRLRADAIATIAKLRDDGISVHLVSGDQNKAVQAIAAVVGIDRANVASQRKPKEKQVYVATLMAQPGKVVMFCGDGTNDAVAVAQADIGVQLSDTISSEVTRSAADVVLLSGLSGIPFLIEVSRAAFLRIQLNFIWSAIYNFFAILLAAGAFVTARIAPAYAGAGELVSILPVIFIALTMLLLKLRPN</sequence>
<accession>A0ACC2J4B7</accession>
<evidence type="ECO:0000313" key="1">
    <source>
        <dbReference type="EMBL" id="KAJ8122172.1"/>
    </source>
</evidence>
<organism evidence="1 2">
    <name type="scientific">Nemania bipapillata</name>
    <dbReference type="NCBI Taxonomy" id="110536"/>
    <lineage>
        <taxon>Eukaryota</taxon>
        <taxon>Fungi</taxon>
        <taxon>Dikarya</taxon>
        <taxon>Ascomycota</taxon>
        <taxon>Pezizomycotina</taxon>
        <taxon>Sordariomycetes</taxon>
        <taxon>Xylariomycetidae</taxon>
        <taxon>Xylariales</taxon>
        <taxon>Xylariaceae</taxon>
        <taxon>Nemania</taxon>
    </lineage>
</organism>
<protein>
    <submittedName>
        <fullName evidence="1">Uncharacterized protein</fullName>
    </submittedName>
</protein>
<evidence type="ECO:0000313" key="2">
    <source>
        <dbReference type="Proteomes" id="UP001153334"/>
    </source>
</evidence>
<gene>
    <name evidence="1" type="ORF">ONZ43_g1566</name>
</gene>
<comment type="caution">
    <text evidence="1">The sequence shown here is derived from an EMBL/GenBank/DDBJ whole genome shotgun (WGS) entry which is preliminary data.</text>
</comment>
<proteinExistence type="predicted"/>